<evidence type="ECO:0000256" key="1">
    <source>
        <dbReference type="ARBA" id="ARBA00009437"/>
    </source>
</evidence>
<dbReference type="Proteomes" id="UP000721844">
    <property type="component" value="Unassembled WGS sequence"/>
</dbReference>
<name>A0A964E3C6_9PROT</name>
<evidence type="ECO:0000256" key="2">
    <source>
        <dbReference type="ARBA" id="ARBA00023015"/>
    </source>
</evidence>
<organism evidence="6 7">
    <name type="scientific">Acidisoma cellulosilyticum</name>
    <dbReference type="NCBI Taxonomy" id="2802395"/>
    <lineage>
        <taxon>Bacteria</taxon>
        <taxon>Pseudomonadati</taxon>
        <taxon>Pseudomonadota</taxon>
        <taxon>Alphaproteobacteria</taxon>
        <taxon>Acetobacterales</taxon>
        <taxon>Acidocellaceae</taxon>
        <taxon>Acidisoma</taxon>
    </lineage>
</organism>
<evidence type="ECO:0000313" key="7">
    <source>
        <dbReference type="Proteomes" id="UP000721844"/>
    </source>
</evidence>
<dbReference type="PROSITE" id="PS50931">
    <property type="entry name" value="HTH_LYSR"/>
    <property type="match status" value="1"/>
</dbReference>
<keyword evidence="3" id="KW-0238">DNA-binding</keyword>
<keyword evidence="4" id="KW-0804">Transcription</keyword>
<protein>
    <submittedName>
        <fullName evidence="6">LysR family transcriptional regulator</fullName>
    </submittedName>
</protein>
<dbReference type="RefSeq" id="WP_227306333.1">
    <property type="nucleotide sequence ID" value="NZ_JAESVA010000002.1"/>
</dbReference>
<dbReference type="FunFam" id="1.10.10.10:FF:000001">
    <property type="entry name" value="LysR family transcriptional regulator"/>
    <property type="match status" value="1"/>
</dbReference>
<reference evidence="6 7" key="1">
    <citation type="journal article" date="2021" name="Microorganisms">
        <title>Acidisoma silvae sp. nov. and Acidisomacellulosilytica sp. nov., Two Acidophilic Bacteria Isolated from Decaying Wood, Hydrolyzing Cellulose and Producing Poly-3-hydroxybutyrate.</title>
        <authorList>
            <person name="Mieszkin S."/>
            <person name="Pouder E."/>
            <person name="Uroz S."/>
            <person name="Simon-Colin C."/>
            <person name="Alain K."/>
        </authorList>
    </citation>
    <scope>NUCLEOTIDE SEQUENCE [LARGE SCALE GENOMIC DNA]</scope>
    <source>
        <strain evidence="6 7">HW T5.17</strain>
    </source>
</reference>
<dbReference type="Gene3D" id="1.10.10.10">
    <property type="entry name" value="Winged helix-like DNA-binding domain superfamily/Winged helix DNA-binding domain"/>
    <property type="match status" value="1"/>
</dbReference>
<dbReference type="InterPro" id="IPR036388">
    <property type="entry name" value="WH-like_DNA-bd_sf"/>
</dbReference>
<feature type="domain" description="HTH lysR-type" evidence="5">
    <location>
        <begin position="9"/>
        <end position="62"/>
    </location>
</feature>
<dbReference type="CDD" id="cd08422">
    <property type="entry name" value="PBP2_CrgA_like"/>
    <property type="match status" value="1"/>
</dbReference>
<dbReference type="GO" id="GO:0006351">
    <property type="term" value="P:DNA-templated transcription"/>
    <property type="evidence" value="ECO:0007669"/>
    <property type="project" value="TreeGrafter"/>
</dbReference>
<evidence type="ECO:0000256" key="3">
    <source>
        <dbReference type="ARBA" id="ARBA00023125"/>
    </source>
</evidence>
<evidence type="ECO:0000256" key="4">
    <source>
        <dbReference type="ARBA" id="ARBA00023163"/>
    </source>
</evidence>
<dbReference type="EMBL" id="JAESVA010000002">
    <property type="protein sequence ID" value="MCB8879708.1"/>
    <property type="molecule type" value="Genomic_DNA"/>
</dbReference>
<dbReference type="SUPFAM" id="SSF46785">
    <property type="entry name" value="Winged helix' DNA-binding domain"/>
    <property type="match status" value="1"/>
</dbReference>
<evidence type="ECO:0000313" key="6">
    <source>
        <dbReference type="EMBL" id="MCB8879708.1"/>
    </source>
</evidence>
<dbReference type="AlphaFoldDB" id="A0A964E3C6"/>
<dbReference type="InterPro" id="IPR058163">
    <property type="entry name" value="LysR-type_TF_proteobact-type"/>
</dbReference>
<dbReference type="InterPro" id="IPR005119">
    <property type="entry name" value="LysR_subst-bd"/>
</dbReference>
<dbReference type="Pfam" id="PF00126">
    <property type="entry name" value="HTH_1"/>
    <property type="match status" value="1"/>
</dbReference>
<evidence type="ECO:0000259" key="5">
    <source>
        <dbReference type="PROSITE" id="PS50931"/>
    </source>
</evidence>
<dbReference type="Gene3D" id="3.40.190.290">
    <property type="match status" value="1"/>
</dbReference>
<comment type="similarity">
    <text evidence="1">Belongs to the LysR transcriptional regulatory family.</text>
</comment>
<proteinExistence type="inferred from homology"/>
<keyword evidence="7" id="KW-1185">Reference proteome</keyword>
<dbReference type="SUPFAM" id="SSF53850">
    <property type="entry name" value="Periplasmic binding protein-like II"/>
    <property type="match status" value="1"/>
</dbReference>
<comment type="caution">
    <text evidence="6">The sequence shown here is derived from an EMBL/GenBank/DDBJ whole genome shotgun (WGS) entry which is preliminary data.</text>
</comment>
<sequence>MTGVKFAEHMAVFMETARAGSFSAAARRAGLTPSAVMRQIDALEADLGLPLFIRSTRALALTDAGERLFARGQPLLDALADTHAEVSGLDGAVSGVLRIACFPTFGKRYVIPVLERLMRDYPALTVELDLTERLADPVVDRLDAVIRMGDLPNSTLIATRLAPERRLLVASPDYFRQFGPPDATKGFAGQRLLDKIHGADLLRWTYVLGHPAAEERDAKLAFRSDDFEALRAAALAGMGIAFLPSWVVGPDVRSGALVRLAWKNETWNAQPGAIHLLRALPQPPGKLRLFVEALRAVIGKPACWEV</sequence>
<dbReference type="InterPro" id="IPR036390">
    <property type="entry name" value="WH_DNA-bd_sf"/>
</dbReference>
<dbReference type="InterPro" id="IPR000847">
    <property type="entry name" value="LysR_HTH_N"/>
</dbReference>
<dbReference type="GO" id="GO:0003700">
    <property type="term" value="F:DNA-binding transcription factor activity"/>
    <property type="evidence" value="ECO:0007669"/>
    <property type="project" value="InterPro"/>
</dbReference>
<dbReference type="GO" id="GO:0043565">
    <property type="term" value="F:sequence-specific DNA binding"/>
    <property type="evidence" value="ECO:0007669"/>
    <property type="project" value="TreeGrafter"/>
</dbReference>
<dbReference type="PANTHER" id="PTHR30537:SF66">
    <property type="entry name" value="IRON-REGULATED VIRULENCE REGULATORY PROTEIN IRGB"/>
    <property type="match status" value="1"/>
</dbReference>
<gene>
    <name evidence="6" type="ORF">ACELLULO517_05645</name>
</gene>
<keyword evidence="2" id="KW-0805">Transcription regulation</keyword>
<accession>A0A964E3C6</accession>
<dbReference type="Pfam" id="PF03466">
    <property type="entry name" value="LysR_substrate"/>
    <property type="match status" value="1"/>
</dbReference>
<dbReference type="PANTHER" id="PTHR30537">
    <property type="entry name" value="HTH-TYPE TRANSCRIPTIONAL REGULATOR"/>
    <property type="match status" value="1"/>
</dbReference>